<dbReference type="Proteomes" id="UP000682967">
    <property type="component" value="Plasmid pHsi540"/>
</dbReference>
<proteinExistence type="predicted"/>
<keyword evidence="2" id="KW-0472">Membrane</keyword>
<reference evidence="3" key="1">
    <citation type="submission" date="2021-04" db="EMBL/GenBank/DDBJ databases">
        <title>Complete Genome sequence and Methylome Analysis of the Haloarchaeon Haloarcula sinaiiensis.</title>
        <authorList>
            <person name="Fomenkov A."/>
            <person name="DasSarma P."/>
            <person name="DasSarma S."/>
            <person name="Roberts R.J."/>
        </authorList>
    </citation>
    <scope>NUCLEOTIDE SEQUENCE</scope>
    <source>
        <strain evidence="3">ATCC 33800</strain>
        <plasmid evidence="3">pHsi540</plasmid>
    </source>
</reference>
<evidence type="ECO:0000256" key="1">
    <source>
        <dbReference type="SAM" id="MobiDB-lite"/>
    </source>
</evidence>
<evidence type="ECO:0000256" key="2">
    <source>
        <dbReference type="SAM" id="Phobius"/>
    </source>
</evidence>
<dbReference type="GeneID" id="64825038"/>
<keyword evidence="2" id="KW-1133">Transmembrane helix</keyword>
<keyword evidence="3" id="KW-0614">Plasmid</keyword>
<feature type="transmembrane region" description="Helical" evidence="2">
    <location>
        <begin position="133"/>
        <end position="156"/>
    </location>
</feature>
<protein>
    <submittedName>
        <fullName evidence="3">Uncharacterized protein</fullName>
    </submittedName>
</protein>
<feature type="region of interest" description="Disordered" evidence="1">
    <location>
        <begin position="1"/>
        <end position="45"/>
    </location>
</feature>
<feature type="transmembrane region" description="Helical" evidence="2">
    <location>
        <begin position="101"/>
        <end position="121"/>
    </location>
</feature>
<organism evidence="3 4">
    <name type="scientific">Haloarcula marismortui ATCC 33800</name>
    <dbReference type="NCBI Taxonomy" id="662476"/>
    <lineage>
        <taxon>Archaea</taxon>
        <taxon>Methanobacteriati</taxon>
        <taxon>Methanobacteriota</taxon>
        <taxon>Stenosarchaea group</taxon>
        <taxon>Halobacteria</taxon>
        <taxon>Halobacteriales</taxon>
        <taxon>Haloarculaceae</taxon>
        <taxon>Haloarcula</taxon>
    </lineage>
</organism>
<evidence type="ECO:0000313" key="4">
    <source>
        <dbReference type="Proteomes" id="UP000682967"/>
    </source>
</evidence>
<keyword evidence="2" id="KW-0812">Transmembrane</keyword>
<geneLocation type="plasmid" evidence="3 4">
    <name>pHsi540</name>
</geneLocation>
<dbReference type="EMBL" id="CP073368">
    <property type="protein sequence ID" value="QUJ74007.1"/>
    <property type="molecule type" value="Genomic_DNA"/>
</dbReference>
<name>A0A8T8KJD3_9EURY</name>
<dbReference type="RefSeq" id="WP_152419012.1">
    <property type="nucleotide sequence ID" value="NZ_AOLR01000060.1"/>
</dbReference>
<dbReference type="AlphaFoldDB" id="A0A8T8KJD3"/>
<feature type="compositionally biased region" description="Basic and acidic residues" evidence="1">
    <location>
        <begin position="22"/>
        <end position="40"/>
    </location>
</feature>
<sequence length="169" mass="19340">MSGTSNNQKDQENPPEEDELLEPEKAADLRKELRQKDLDRGSFTPVKKGPVIGMVKQAARETAHHCLNDIVRFARSDLPHNREENPLPESPPTWLQSISEVFYLVILGVLLTLSAMIFHSSGLPELYIQIVELLHISFYFAIASDHLLDHAVRLIIRVRVIRKKLRQED</sequence>
<accession>A0A8T8KJD3</accession>
<evidence type="ECO:0000313" key="3">
    <source>
        <dbReference type="EMBL" id="QUJ74007.1"/>
    </source>
</evidence>
<dbReference type="KEGG" id="hsin:KDQ40_18740"/>
<gene>
    <name evidence="3" type="ORF">KDQ40_18740</name>
</gene>